<name>A0A7G5C8M0_WOLPI</name>
<dbReference type="EMBL" id="CP050531">
    <property type="protein sequence ID" value="QMV45554.1"/>
    <property type="molecule type" value="Genomic_DNA"/>
</dbReference>
<evidence type="ECO:0000313" key="3">
    <source>
        <dbReference type="EMBL" id="QMV45554.1"/>
    </source>
</evidence>
<feature type="transmembrane region" description="Helical" evidence="2">
    <location>
        <begin position="12"/>
        <end position="36"/>
    </location>
</feature>
<protein>
    <submittedName>
        <fullName evidence="3">Uncharacterized protein</fullName>
    </submittedName>
</protein>
<dbReference type="AlphaFoldDB" id="A0A7G5C8M0"/>
<keyword evidence="1" id="KW-0175">Coiled coil</keyword>
<accession>A0A7G5C8M0</accession>
<reference evidence="3 4" key="2">
    <citation type="journal article" date="2020" name="Mol. Biol. Evol.">
        <title>Life and death of selfish genes: comparative genomics reveals the dynamic evolution of cytoplasmic incompatibility.</title>
        <authorList>
            <person name="Martinez J."/>
            <person name="Klasson L."/>
            <person name="Welch J."/>
            <person name="Jiggins F.M."/>
        </authorList>
    </citation>
    <scope>NUCLEOTIDE SEQUENCE [LARGE SCALE GENOMIC DNA]</scope>
    <source>
        <strain evidence="3">WStv</strain>
    </source>
</reference>
<feature type="coiled-coil region" evidence="1">
    <location>
        <begin position="75"/>
        <end position="180"/>
    </location>
</feature>
<keyword evidence="2" id="KW-0472">Membrane</keyword>
<evidence type="ECO:0000313" key="4">
    <source>
        <dbReference type="Proteomes" id="UP000515744"/>
    </source>
</evidence>
<keyword evidence="2" id="KW-0812">Transmembrane</keyword>
<evidence type="ECO:0000256" key="2">
    <source>
        <dbReference type="SAM" id="Phobius"/>
    </source>
</evidence>
<dbReference type="Proteomes" id="UP000515744">
    <property type="component" value="Chromosome"/>
</dbReference>
<dbReference type="RefSeq" id="WP_182159485.1">
    <property type="nucleotide sequence ID" value="NZ_CP050531.1"/>
</dbReference>
<evidence type="ECO:0000256" key="1">
    <source>
        <dbReference type="SAM" id="Coils"/>
    </source>
</evidence>
<organism evidence="3 4">
    <name type="scientific">Wolbachia pipientis</name>
    <dbReference type="NCBI Taxonomy" id="955"/>
    <lineage>
        <taxon>Bacteria</taxon>
        <taxon>Pseudomonadati</taxon>
        <taxon>Pseudomonadota</taxon>
        <taxon>Alphaproteobacteria</taxon>
        <taxon>Rickettsiales</taxon>
        <taxon>Anaplasmataceae</taxon>
        <taxon>Wolbachieae</taxon>
        <taxon>Wolbachia</taxon>
    </lineage>
</organism>
<feature type="transmembrane region" description="Helical" evidence="2">
    <location>
        <begin position="42"/>
        <end position="64"/>
    </location>
</feature>
<reference evidence="4" key="1">
    <citation type="journal article" date="2020" name="Mol. Biol.">
        <title>Life and death of selfish genes: comparative genomics reveals the dynamic evolution of cytoplasmic incompatibility.</title>
        <authorList>
            <person name="Martinez J."/>
            <person name="Klasson L."/>
            <person name="Welch J."/>
            <person name="Jiggins F.M."/>
        </authorList>
    </citation>
    <scope>NUCLEOTIDE SEQUENCE [LARGE SCALE GENOMIC DNA]</scope>
</reference>
<keyword evidence="2" id="KW-1133">Transmembrane helix</keyword>
<gene>
    <name evidence="3" type="ORF">HC358_01745</name>
</gene>
<sequence>MGNLYDKNNAPYLIAGAFATLVLLASGTLAVVPYIAFLFPIAAFNVALPVALSLSILSILVFALSCKMISNNKKIEIERNKFAEKEQELESVKQQLESKVQELENEITLGKEAGEAANKQEEQLNELTQEKQGLEKEVVELKAKVKGQLKHREEMLSFEHQELRDENTRLKEEKGNLQGELCKTKDKLSNLEHEYDDLYRVCSLDSQHTALEEKAGQLELVLQEKIKK</sequence>
<proteinExistence type="predicted"/>